<dbReference type="STRING" id="1810504.PG2T_08600"/>
<evidence type="ECO:0000256" key="1">
    <source>
        <dbReference type="ARBA" id="ARBA00004418"/>
    </source>
</evidence>
<dbReference type="RefSeq" id="WP_068804235.1">
    <property type="nucleotide sequence ID" value="NZ_CP014671.1"/>
</dbReference>
<keyword evidence="3" id="KW-0732">Signal</keyword>
<gene>
    <name evidence="5" type="ORF">PG2T_08600</name>
</gene>
<evidence type="ECO:0000256" key="3">
    <source>
        <dbReference type="ARBA" id="ARBA00022729"/>
    </source>
</evidence>
<evidence type="ECO:0000256" key="2">
    <source>
        <dbReference type="ARBA" id="ARBA00010742"/>
    </source>
</evidence>
<dbReference type="OrthoDB" id="9180959at2"/>
<sequence>MDTVNWGTPPVGLFNFPIELWQTTGRFAERGLDLKLSSHLTGEEYGARIRAGAYDMGQIGTPVFLPAAVGSREYAVVSVGFCDFAPFYLVAAPGVNRLSDCRGEQVVINKRMTCPGSLLEWHARQEGLTIDDFKVVELMQDSRFDNYGQAFADGIERAAFRIGILYEPYVSLVERRFGWRVLADYADLLRPANYGILLYARRRWIAEKPELVRRMVQAYFAAATYGVEHPQELRPFAAQLPFVSEDDIERAMRRDGPHWLREPSLDWAFQERVEQELKTQRRVPADYNIRDYVAATY</sequence>
<dbReference type="InParanoid" id="A0A1B1YTP4"/>
<dbReference type="Proteomes" id="UP000092952">
    <property type="component" value="Chromosome"/>
</dbReference>
<comment type="similarity">
    <text evidence="2">Belongs to the bacterial solute-binding protein SsuA/TauA family.</text>
</comment>
<dbReference type="InterPro" id="IPR015168">
    <property type="entry name" value="SsuA/THI5"/>
</dbReference>
<dbReference type="Pfam" id="PF09084">
    <property type="entry name" value="NMT1"/>
    <property type="match status" value="1"/>
</dbReference>
<dbReference type="KEGG" id="gbi:PG2T_08600"/>
<evidence type="ECO:0000313" key="6">
    <source>
        <dbReference type="Proteomes" id="UP000092952"/>
    </source>
</evidence>
<dbReference type="GO" id="GO:0042597">
    <property type="term" value="C:periplasmic space"/>
    <property type="evidence" value="ECO:0007669"/>
    <property type="project" value="UniProtKB-SubCell"/>
</dbReference>
<protein>
    <recommendedName>
        <fullName evidence="4">SsuA/THI5-like domain-containing protein</fullName>
    </recommendedName>
</protein>
<dbReference type="Gene3D" id="3.40.190.10">
    <property type="entry name" value="Periplasmic binding protein-like II"/>
    <property type="match status" value="2"/>
</dbReference>
<dbReference type="SUPFAM" id="SSF53850">
    <property type="entry name" value="Periplasmic binding protein-like II"/>
    <property type="match status" value="1"/>
</dbReference>
<dbReference type="PANTHER" id="PTHR30024:SF47">
    <property type="entry name" value="TAURINE-BINDING PERIPLASMIC PROTEIN"/>
    <property type="match status" value="1"/>
</dbReference>
<dbReference type="EMBL" id="CP014671">
    <property type="protein sequence ID" value="ANX04230.1"/>
    <property type="molecule type" value="Genomic_DNA"/>
</dbReference>
<dbReference type="PANTHER" id="PTHR30024">
    <property type="entry name" value="ALIPHATIC SULFONATES-BINDING PROTEIN-RELATED"/>
    <property type="match status" value="1"/>
</dbReference>
<name>A0A1B1YTP4_9GAMM</name>
<organism evidence="5 6">
    <name type="scientific">Immundisolibacter cernigliae</name>
    <dbReference type="NCBI Taxonomy" id="1810504"/>
    <lineage>
        <taxon>Bacteria</taxon>
        <taxon>Pseudomonadati</taxon>
        <taxon>Pseudomonadota</taxon>
        <taxon>Gammaproteobacteria</taxon>
        <taxon>Immundisolibacterales</taxon>
        <taxon>Immundisolibacteraceae</taxon>
        <taxon>Immundisolibacter</taxon>
    </lineage>
</organism>
<feature type="domain" description="SsuA/THI5-like" evidence="4">
    <location>
        <begin position="23"/>
        <end position="232"/>
    </location>
</feature>
<proteinExistence type="inferred from homology"/>
<reference evidence="6" key="1">
    <citation type="submission" date="2016-03" db="EMBL/GenBank/DDBJ databases">
        <title>Complete genome sequence of Solimmundus cernigliae, representing a novel lineage of polycyclic aromatic hydrocarbon degraders within the Gammaproteobacteria.</title>
        <authorList>
            <person name="Singleton D.R."/>
            <person name="Dickey A.N."/>
            <person name="Scholl E.H."/>
            <person name="Wright F.A."/>
            <person name="Aitken M.D."/>
        </authorList>
    </citation>
    <scope>NUCLEOTIDE SEQUENCE [LARGE SCALE GENOMIC DNA]</scope>
    <source>
        <strain evidence="6">TR3.2</strain>
    </source>
</reference>
<evidence type="ECO:0000313" key="5">
    <source>
        <dbReference type="EMBL" id="ANX04230.1"/>
    </source>
</evidence>
<comment type="subcellular location">
    <subcellularLocation>
        <location evidence="1">Periplasm</location>
    </subcellularLocation>
</comment>
<accession>A0A1B1YTP4</accession>
<evidence type="ECO:0000259" key="4">
    <source>
        <dbReference type="Pfam" id="PF09084"/>
    </source>
</evidence>
<dbReference type="AlphaFoldDB" id="A0A1B1YTP4"/>
<keyword evidence="6" id="KW-1185">Reference proteome</keyword>